<gene>
    <name evidence="1" type="ORF">L1987_13319</name>
</gene>
<evidence type="ECO:0000313" key="1">
    <source>
        <dbReference type="EMBL" id="KAI3819480.1"/>
    </source>
</evidence>
<dbReference type="EMBL" id="CM042021">
    <property type="protein sequence ID" value="KAI3819480.1"/>
    <property type="molecule type" value="Genomic_DNA"/>
</dbReference>
<organism evidence="1 2">
    <name type="scientific">Smallanthus sonchifolius</name>
    <dbReference type="NCBI Taxonomy" id="185202"/>
    <lineage>
        <taxon>Eukaryota</taxon>
        <taxon>Viridiplantae</taxon>
        <taxon>Streptophyta</taxon>
        <taxon>Embryophyta</taxon>
        <taxon>Tracheophyta</taxon>
        <taxon>Spermatophyta</taxon>
        <taxon>Magnoliopsida</taxon>
        <taxon>eudicotyledons</taxon>
        <taxon>Gunneridae</taxon>
        <taxon>Pentapetalae</taxon>
        <taxon>asterids</taxon>
        <taxon>campanulids</taxon>
        <taxon>Asterales</taxon>
        <taxon>Asteraceae</taxon>
        <taxon>Asteroideae</taxon>
        <taxon>Heliantheae alliance</taxon>
        <taxon>Millerieae</taxon>
        <taxon>Smallanthus</taxon>
    </lineage>
</organism>
<reference evidence="2" key="1">
    <citation type="journal article" date="2022" name="Mol. Ecol. Resour.">
        <title>The genomes of chicory, endive, great burdock and yacon provide insights into Asteraceae palaeo-polyploidization history and plant inulin production.</title>
        <authorList>
            <person name="Fan W."/>
            <person name="Wang S."/>
            <person name="Wang H."/>
            <person name="Wang A."/>
            <person name="Jiang F."/>
            <person name="Liu H."/>
            <person name="Zhao H."/>
            <person name="Xu D."/>
            <person name="Zhang Y."/>
        </authorList>
    </citation>
    <scope>NUCLEOTIDE SEQUENCE [LARGE SCALE GENOMIC DNA]</scope>
    <source>
        <strain evidence="2">cv. Yunnan</strain>
    </source>
</reference>
<accession>A0ACB9JGR8</accession>
<protein>
    <submittedName>
        <fullName evidence="1">Uncharacterized protein</fullName>
    </submittedName>
</protein>
<reference evidence="1 2" key="2">
    <citation type="journal article" date="2022" name="Mol. Ecol. Resour.">
        <title>The genomes of chicory, endive, great burdock and yacon provide insights into Asteraceae paleo-polyploidization history and plant inulin production.</title>
        <authorList>
            <person name="Fan W."/>
            <person name="Wang S."/>
            <person name="Wang H."/>
            <person name="Wang A."/>
            <person name="Jiang F."/>
            <person name="Liu H."/>
            <person name="Zhao H."/>
            <person name="Xu D."/>
            <person name="Zhang Y."/>
        </authorList>
    </citation>
    <scope>NUCLEOTIDE SEQUENCE [LARGE SCALE GENOMIC DNA]</scope>
    <source>
        <strain evidence="2">cv. Yunnan</strain>
        <tissue evidence="1">Leaves</tissue>
    </source>
</reference>
<comment type="caution">
    <text evidence="1">The sequence shown here is derived from an EMBL/GenBank/DDBJ whole genome shotgun (WGS) entry which is preliminary data.</text>
</comment>
<sequence length="265" mass="29788">MWRSRRKSSREFDSSDGLLRRPCSKLNFIHSSFKDVENLFADDDTNGFNKTRAQSSPTARRLSIFHRVHLANKFARAFSTKQIQFPAKYPPESINLPAAAKSDRRISIPGAEKRVVVYMTSLRVVPRTFEACRDVQSILRGFRVSIDERDLSMDSRFLDELHNIMTEGGDDEKTKLSLPRVFIGGRYIGGAEEVKQLHETGELKKFVEGLPAVGSGVCEVCGDFRFILCDECSGSHKCYTEKGGFRSCTLCNENGLIRCPSCLGS</sequence>
<name>A0ACB9JGR8_9ASTR</name>
<dbReference type="Proteomes" id="UP001056120">
    <property type="component" value="Linkage Group LG04"/>
</dbReference>
<keyword evidence="2" id="KW-1185">Reference proteome</keyword>
<proteinExistence type="predicted"/>
<evidence type="ECO:0000313" key="2">
    <source>
        <dbReference type="Proteomes" id="UP001056120"/>
    </source>
</evidence>